<dbReference type="RefSeq" id="WP_156067770.1">
    <property type="nucleotide sequence ID" value="NZ_BAAAUZ010000003.1"/>
</dbReference>
<evidence type="ECO:0000313" key="1">
    <source>
        <dbReference type="EMBL" id="GLL13366.1"/>
    </source>
</evidence>
<sequence>MNERQLRAIEKLRADQAIVSATADRVRGGLLPMPDPERYRQPLGELLDALAEHLPHVDPPVREHAVRVCRNAFGDRMDQPGTRRSRRR</sequence>
<organism evidence="1 2">
    <name type="scientific">Pseudonocardia halophobica</name>
    <dbReference type="NCBI Taxonomy" id="29401"/>
    <lineage>
        <taxon>Bacteria</taxon>
        <taxon>Bacillati</taxon>
        <taxon>Actinomycetota</taxon>
        <taxon>Actinomycetes</taxon>
        <taxon>Pseudonocardiales</taxon>
        <taxon>Pseudonocardiaceae</taxon>
        <taxon>Pseudonocardia</taxon>
    </lineage>
</organism>
<name>A0A9W6L473_9PSEU</name>
<reference evidence="1" key="1">
    <citation type="journal article" date="2014" name="Int. J. Syst. Evol. Microbiol.">
        <title>Complete genome sequence of Corynebacterium casei LMG S-19264T (=DSM 44701T), isolated from a smear-ripened cheese.</title>
        <authorList>
            <consortium name="US DOE Joint Genome Institute (JGI-PGF)"/>
            <person name="Walter F."/>
            <person name="Albersmeier A."/>
            <person name="Kalinowski J."/>
            <person name="Ruckert C."/>
        </authorList>
    </citation>
    <scope>NUCLEOTIDE SEQUENCE</scope>
    <source>
        <strain evidence="1">VKM Ac-1069</strain>
    </source>
</reference>
<dbReference type="EMBL" id="BSFQ01000021">
    <property type="protein sequence ID" value="GLL13366.1"/>
    <property type="molecule type" value="Genomic_DNA"/>
</dbReference>
<accession>A0A9W6L473</accession>
<gene>
    <name evidence="1" type="ORF">GCM10017577_45090</name>
</gene>
<dbReference type="AlphaFoldDB" id="A0A9W6L473"/>
<protein>
    <submittedName>
        <fullName evidence="1">Uncharacterized protein</fullName>
    </submittedName>
</protein>
<comment type="caution">
    <text evidence="1">The sequence shown here is derived from an EMBL/GenBank/DDBJ whole genome shotgun (WGS) entry which is preliminary data.</text>
</comment>
<dbReference type="Proteomes" id="UP001143463">
    <property type="component" value="Unassembled WGS sequence"/>
</dbReference>
<keyword evidence="2" id="KW-1185">Reference proteome</keyword>
<evidence type="ECO:0000313" key="2">
    <source>
        <dbReference type="Proteomes" id="UP001143463"/>
    </source>
</evidence>
<proteinExistence type="predicted"/>
<reference evidence="1" key="2">
    <citation type="submission" date="2023-01" db="EMBL/GenBank/DDBJ databases">
        <authorList>
            <person name="Sun Q."/>
            <person name="Evtushenko L."/>
        </authorList>
    </citation>
    <scope>NUCLEOTIDE SEQUENCE</scope>
    <source>
        <strain evidence="1">VKM Ac-1069</strain>
    </source>
</reference>